<evidence type="ECO:0000313" key="1">
    <source>
        <dbReference type="EMBL" id="KAJ0200345.1"/>
    </source>
</evidence>
<keyword evidence="2" id="KW-1185">Reference proteome</keyword>
<dbReference type="EMBL" id="NBSK02000006">
    <property type="protein sequence ID" value="KAJ0200345.1"/>
    <property type="molecule type" value="Genomic_DNA"/>
</dbReference>
<dbReference type="AlphaFoldDB" id="A0A9R1V5Z3"/>
<comment type="caution">
    <text evidence="1">The sequence shown here is derived from an EMBL/GenBank/DDBJ whole genome shotgun (WGS) entry which is preliminary data.</text>
</comment>
<organism evidence="1 2">
    <name type="scientific">Lactuca sativa</name>
    <name type="common">Garden lettuce</name>
    <dbReference type="NCBI Taxonomy" id="4236"/>
    <lineage>
        <taxon>Eukaryota</taxon>
        <taxon>Viridiplantae</taxon>
        <taxon>Streptophyta</taxon>
        <taxon>Embryophyta</taxon>
        <taxon>Tracheophyta</taxon>
        <taxon>Spermatophyta</taxon>
        <taxon>Magnoliopsida</taxon>
        <taxon>eudicotyledons</taxon>
        <taxon>Gunneridae</taxon>
        <taxon>Pentapetalae</taxon>
        <taxon>asterids</taxon>
        <taxon>campanulids</taxon>
        <taxon>Asterales</taxon>
        <taxon>Asteraceae</taxon>
        <taxon>Cichorioideae</taxon>
        <taxon>Cichorieae</taxon>
        <taxon>Lactucinae</taxon>
        <taxon>Lactuca</taxon>
    </lineage>
</organism>
<dbReference type="Proteomes" id="UP000235145">
    <property type="component" value="Unassembled WGS sequence"/>
</dbReference>
<sequence length="130" mass="15389">MYVVEDEALNKNKTNENGFVDNEDDMELEERIDNVGRSRNKFDDNMFDKYDNEVEEVLEEDLITTGNVNHFDDYVFDDNKVTPDRPRARNSSQYMRCNIRIFRNIIVYVNLEIEGGTRRVKGPTRRVELS</sequence>
<accession>A0A9R1V5Z3</accession>
<evidence type="ECO:0000313" key="2">
    <source>
        <dbReference type="Proteomes" id="UP000235145"/>
    </source>
</evidence>
<reference evidence="1 2" key="1">
    <citation type="journal article" date="2017" name="Nat. Commun.">
        <title>Genome assembly with in vitro proximity ligation data and whole-genome triplication in lettuce.</title>
        <authorList>
            <person name="Reyes-Chin-Wo S."/>
            <person name="Wang Z."/>
            <person name="Yang X."/>
            <person name="Kozik A."/>
            <person name="Arikit S."/>
            <person name="Song C."/>
            <person name="Xia L."/>
            <person name="Froenicke L."/>
            <person name="Lavelle D.O."/>
            <person name="Truco M.J."/>
            <person name="Xia R."/>
            <person name="Zhu S."/>
            <person name="Xu C."/>
            <person name="Xu H."/>
            <person name="Xu X."/>
            <person name="Cox K."/>
            <person name="Korf I."/>
            <person name="Meyers B.C."/>
            <person name="Michelmore R.W."/>
        </authorList>
    </citation>
    <scope>NUCLEOTIDE SEQUENCE [LARGE SCALE GENOMIC DNA]</scope>
    <source>
        <strain evidence="2">cv. Salinas</strain>
        <tissue evidence="1">Seedlings</tissue>
    </source>
</reference>
<proteinExistence type="predicted"/>
<name>A0A9R1V5Z3_LACSA</name>
<protein>
    <submittedName>
        <fullName evidence="1">Uncharacterized protein</fullName>
    </submittedName>
</protein>
<gene>
    <name evidence="1" type="ORF">LSAT_V11C600324780</name>
</gene>